<evidence type="ECO:0000313" key="2">
    <source>
        <dbReference type="EMBL" id="JAH91733.1"/>
    </source>
</evidence>
<accession>A0A0E9WQM2</accession>
<reference evidence="2" key="2">
    <citation type="journal article" date="2015" name="Fish Shellfish Immunol.">
        <title>Early steps in the European eel (Anguilla anguilla)-Vibrio vulnificus interaction in the gills: Role of the RtxA13 toxin.</title>
        <authorList>
            <person name="Callol A."/>
            <person name="Pajuelo D."/>
            <person name="Ebbesson L."/>
            <person name="Teles M."/>
            <person name="MacKenzie S."/>
            <person name="Amaro C."/>
        </authorList>
    </citation>
    <scope>NUCLEOTIDE SEQUENCE</scope>
</reference>
<keyword evidence="1" id="KW-0812">Transmembrane</keyword>
<dbReference type="EMBL" id="GBXM01016844">
    <property type="protein sequence ID" value="JAH91733.1"/>
    <property type="molecule type" value="Transcribed_RNA"/>
</dbReference>
<keyword evidence="1" id="KW-0472">Membrane</keyword>
<reference evidence="2" key="1">
    <citation type="submission" date="2014-11" db="EMBL/GenBank/DDBJ databases">
        <authorList>
            <person name="Amaro Gonzalez C."/>
        </authorList>
    </citation>
    <scope>NUCLEOTIDE SEQUENCE</scope>
</reference>
<proteinExistence type="predicted"/>
<feature type="transmembrane region" description="Helical" evidence="1">
    <location>
        <begin position="30"/>
        <end position="47"/>
    </location>
</feature>
<sequence length="86" mass="9906">MKTTKNAYFVLFYFLLLEGNDLFAGWNSKYVFLSSVHIYLVLAFNVIKSCSCWKEGLQPCTCHSVCIVRIAHGSMKILLLKCMQLY</sequence>
<evidence type="ECO:0000256" key="1">
    <source>
        <dbReference type="SAM" id="Phobius"/>
    </source>
</evidence>
<name>A0A0E9WQM2_ANGAN</name>
<dbReference type="AlphaFoldDB" id="A0A0E9WQM2"/>
<organism evidence="2">
    <name type="scientific">Anguilla anguilla</name>
    <name type="common">European freshwater eel</name>
    <name type="synonym">Muraena anguilla</name>
    <dbReference type="NCBI Taxonomy" id="7936"/>
    <lineage>
        <taxon>Eukaryota</taxon>
        <taxon>Metazoa</taxon>
        <taxon>Chordata</taxon>
        <taxon>Craniata</taxon>
        <taxon>Vertebrata</taxon>
        <taxon>Euteleostomi</taxon>
        <taxon>Actinopterygii</taxon>
        <taxon>Neopterygii</taxon>
        <taxon>Teleostei</taxon>
        <taxon>Anguilliformes</taxon>
        <taxon>Anguillidae</taxon>
        <taxon>Anguilla</taxon>
    </lineage>
</organism>
<keyword evidence="1" id="KW-1133">Transmembrane helix</keyword>
<feature type="transmembrane region" description="Helical" evidence="1">
    <location>
        <begin position="7"/>
        <end position="24"/>
    </location>
</feature>
<protein>
    <submittedName>
        <fullName evidence="2">Uncharacterized protein</fullName>
    </submittedName>
</protein>